<comment type="caution">
    <text evidence="2">The sequence shown here is derived from an EMBL/GenBank/DDBJ whole genome shotgun (WGS) entry which is preliminary data.</text>
</comment>
<feature type="region of interest" description="Disordered" evidence="1">
    <location>
        <begin position="94"/>
        <end position="115"/>
    </location>
</feature>
<dbReference type="InterPro" id="IPR040256">
    <property type="entry name" value="At4g02000-like"/>
</dbReference>
<evidence type="ECO:0000256" key="1">
    <source>
        <dbReference type="SAM" id="MobiDB-lite"/>
    </source>
</evidence>
<evidence type="ECO:0000313" key="3">
    <source>
        <dbReference type="Proteomes" id="UP000593578"/>
    </source>
</evidence>
<gene>
    <name evidence="2" type="ORF">Gorai_018610</name>
</gene>
<name>A0A7J8PKW9_GOSRA</name>
<reference evidence="2 3" key="1">
    <citation type="journal article" date="2019" name="Genome Biol. Evol.">
        <title>Insights into the evolution of the New World diploid cottons (Gossypium, subgenus Houzingenia) based on genome sequencing.</title>
        <authorList>
            <person name="Grover C.E."/>
            <person name="Arick M.A. 2nd"/>
            <person name="Thrash A."/>
            <person name="Conover J.L."/>
            <person name="Sanders W.S."/>
            <person name="Peterson D.G."/>
            <person name="Frelichowski J.E."/>
            <person name="Scheffler J.A."/>
            <person name="Scheffler B.E."/>
            <person name="Wendel J.F."/>
        </authorList>
    </citation>
    <scope>NUCLEOTIDE SEQUENCE [LARGE SCALE GENOMIC DNA]</scope>
    <source>
        <strain evidence="2">8</strain>
        <tissue evidence="2">Leaf</tissue>
    </source>
</reference>
<dbReference type="PANTHER" id="PTHR31286:SF173">
    <property type="entry name" value="DUF4283 DOMAIN-CONTAINING PROTEIN"/>
    <property type="match status" value="1"/>
</dbReference>
<dbReference type="EMBL" id="JABEZZ010000007">
    <property type="protein sequence ID" value="MBA0589884.1"/>
    <property type="molecule type" value="Genomic_DNA"/>
</dbReference>
<dbReference type="Proteomes" id="UP000593578">
    <property type="component" value="Unassembled WGS sequence"/>
</dbReference>
<evidence type="ECO:0000313" key="2">
    <source>
        <dbReference type="EMBL" id="MBA0589884.1"/>
    </source>
</evidence>
<sequence length="115" mass="13003">MKDMVKTLVIKLLGRSISYVALHDRGSWIIYGQYLTVQPWTLDFDPLQSLLSVVLTWIRLPGLLGHLYKRKILREFGGLIGRMVKLDYNIASKTRGRKGADGGLFGHHGRHDGNS</sequence>
<evidence type="ECO:0008006" key="4">
    <source>
        <dbReference type="Google" id="ProtNLM"/>
    </source>
</evidence>
<organism evidence="2 3">
    <name type="scientific">Gossypium raimondii</name>
    <name type="common">Peruvian cotton</name>
    <name type="synonym">Gossypium klotzschianum subsp. raimondii</name>
    <dbReference type="NCBI Taxonomy" id="29730"/>
    <lineage>
        <taxon>Eukaryota</taxon>
        <taxon>Viridiplantae</taxon>
        <taxon>Streptophyta</taxon>
        <taxon>Embryophyta</taxon>
        <taxon>Tracheophyta</taxon>
        <taxon>Spermatophyta</taxon>
        <taxon>Magnoliopsida</taxon>
        <taxon>eudicotyledons</taxon>
        <taxon>Gunneridae</taxon>
        <taxon>Pentapetalae</taxon>
        <taxon>rosids</taxon>
        <taxon>malvids</taxon>
        <taxon>Malvales</taxon>
        <taxon>Malvaceae</taxon>
        <taxon>Malvoideae</taxon>
        <taxon>Gossypium</taxon>
    </lineage>
</organism>
<accession>A0A7J8PKW9</accession>
<dbReference type="PANTHER" id="PTHR31286">
    <property type="entry name" value="GLYCINE-RICH CELL WALL STRUCTURAL PROTEIN 1.8-LIKE"/>
    <property type="match status" value="1"/>
</dbReference>
<proteinExistence type="predicted"/>
<protein>
    <recommendedName>
        <fullName evidence="4">DUF4283 domain-containing protein</fullName>
    </recommendedName>
</protein>
<dbReference type="AlphaFoldDB" id="A0A7J8PKW9"/>